<name>A0AAX4KEL2_9TREE</name>
<protein>
    <submittedName>
        <fullName evidence="2">Uncharacterized protein</fullName>
    </submittedName>
</protein>
<keyword evidence="3" id="KW-1185">Reference proteome</keyword>
<proteinExistence type="predicted"/>
<dbReference type="Proteomes" id="UP001358614">
    <property type="component" value="Chromosome 1"/>
</dbReference>
<dbReference type="RefSeq" id="XP_066082904.1">
    <property type="nucleotide sequence ID" value="XM_066226807.1"/>
</dbReference>
<sequence length="136" mass="15551">MSSTEYNEKTPLLPSDTDQSSLAPSELTAPVKEVEVNHDLNPQTKEIVETKPPTGPGVRDIRDQWEEWMAYSFRYRIRYDRPVEYDEKGRNTIGVSGGWVSVSSSSRKGKFKIVKGEKGRCPDEEYIWPKGRDKKA</sequence>
<dbReference type="EMBL" id="CP144089">
    <property type="protein sequence ID" value="WWD04937.1"/>
    <property type="molecule type" value="Genomic_DNA"/>
</dbReference>
<reference evidence="2 3" key="1">
    <citation type="submission" date="2024-01" db="EMBL/GenBank/DDBJ databases">
        <title>Comparative genomics of Cryptococcus and Kwoniella reveals pathogenesis evolution and contrasting modes of karyotype evolution via chromosome fusion or intercentromeric recombination.</title>
        <authorList>
            <person name="Coelho M.A."/>
            <person name="David-Palma M."/>
            <person name="Shea T."/>
            <person name="Bowers K."/>
            <person name="McGinley-Smith S."/>
            <person name="Mohammad A.W."/>
            <person name="Gnirke A."/>
            <person name="Yurkov A.M."/>
            <person name="Nowrousian M."/>
            <person name="Sun S."/>
            <person name="Cuomo C.A."/>
            <person name="Heitman J."/>
        </authorList>
    </citation>
    <scope>NUCLEOTIDE SEQUENCE [LARGE SCALE GENOMIC DNA]</scope>
    <source>
        <strain evidence="2 3">PYCC6329</strain>
    </source>
</reference>
<organism evidence="2 3">
    <name type="scientific">Kwoniella europaea PYCC6329</name>
    <dbReference type="NCBI Taxonomy" id="1423913"/>
    <lineage>
        <taxon>Eukaryota</taxon>
        <taxon>Fungi</taxon>
        <taxon>Dikarya</taxon>
        <taxon>Basidiomycota</taxon>
        <taxon>Agaricomycotina</taxon>
        <taxon>Tremellomycetes</taxon>
        <taxon>Tremellales</taxon>
        <taxon>Cryptococcaceae</taxon>
        <taxon>Kwoniella</taxon>
    </lineage>
</organism>
<accession>A0AAX4KEL2</accession>
<dbReference type="KEGG" id="ker:91101812"/>
<dbReference type="GeneID" id="91101812"/>
<gene>
    <name evidence="2" type="ORF">V865_003008</name>
</gene>
<feature type="region of interest" description="Disordered" evidence="1">
    <location>
        <begin position="1"/>
        <end position="26"/>
    </location>
</feature>
<evidence type="ECO:0000313" key="3">
    <source>
        <dbReference type="Proteomes" id="UP001358614"/>
    </source>
</evidence>
<evidence type="ECO:0000313" key="2">
    <source>
        <dbReference type="EMBL" id="WWD04937.1"/>
    </source>
</evidence>
<dbReference type="AlphaFoldDB" id="A0AAX4KEL2"/>
<feature type="region of interest" description="Disordered" evidence="1">
    <location>
        <begin position="39"/>
        <end position="59"/>
    </location>
</feature>
<evidence type="ECO:0000256" key="1">
    <source>
        <dbReference type="SAM" id="MobiDB-lite"/>
    </source>
</evidence>